<dbReference type="Gene3D" id="3.40.50.300">
    <property type="entry name" value="P-loop containing nucleotide triphosphate hydrolases"/>
    <property type="match status" value="2"/>
</dbReference>
<sequence length="552" mass="60485">MLTLLTIRDFVIVDQLELTFSSGFTVLTGETGAGKSLLIDALGLLLGGRADSTLVRRGCDKADLSAEFDLSQLPEVQTWLASQELANEPGEPLLLRRTLDRQGKSRAFINGISATVQQLRELGEQLIDIHGQHAHQSLLRADTQRSLLDAYAGAEAQVQVVRTSWQQWQQALQTLQDADRQHAEREQTLARLDWQIQELSPVALPPDALQQLLQDHARLSHAASLLEGAQNGVSLLMESEQAMLPPLHHLAEHIRELAKIDPALMEAADLLDSATIQLQEAAYSLRHYGNRTDLDPAELAALDQQLANLYATARKLKLEPAELHAALHSAQQQRLKLLSLSDQDGLRQRVQEAERDYQQHAAQLRRMREQAAEQLGLAVSDTLAQLAMASSRFSVALQTLTTPGASGTESIEYRISHHDAPAQSLARIASGGELSRVSLAIQVAMTTVAAVPTLIFDEVDVGIGGRVADIVGRLLRQLGERHQVLSITHLPQVAACGHQHWQVSKGLESGVLRSRITVLDGQTRTEEIARMLGGAQITDTTRQHAQELLAQP</sequence>
<keyword evidence="5 9" id="KW-0227">DNA damage</keyword>
<dbReference type="Proteomes" id="UP000587991">
    <property type="component" value="Unassembled WGS sequence"/>
</dbReference>
<dbReference type="InterPro" id="IPR003395">
    <property type="entry name" value="RecF/RecN/SMC_N"/>
</dbReference>
<evidence type="ECO:0000256" key="9">
    <source>
        <dbReference type="PIRNR" id="PIRNR003128"/>
    </source>
</evidence>
<dbReference type="NCBIfam" id="TIGR00634">
    <property type="entry name" value="recN"/>
    <property type="match status" value="1"/>
</dbReference>
<dbReference type="InterPro" id="IPR004604">
    <property type="entry name" value="DNA_recomb/repair_RecN"/>
</dbReference>
<dbReference type="SUPFAM" id="SSF52540">
    <property type="entry name" value="P-loop containing nucleoside triphosphate hydrolases"/>
    <property type="match status" value="2"/>
</dbReference>
<evidence type="ECO:0000256" key="3">
    <source>
        <dbReference type="ARBA" id="ARBA00021315"/>
    </source>
</evidence>
<proteinExistence type="inferred from homology"/>
<dbReference type="GO" id="GO:0006281">
    <property type="term" value="P:DNA repair"/>
    <property type="evidence" value="ECO:0007669"/>
    <property type="project" value="UniProtKB-KW"/>
</dbReference>
<keyword evidence="6" id="KW-0067">ATP-binding</keyword>
<dbReference type="GO" id="GO:0005524">
    <property type="term" value="F:ATP binding"/>
    <property type="evidence" value="ECO:0007669"/>
    <property type="project" value="UniProtKB-KW"/>
</dbReference>
<comment type="caution">
    <text evidence="12">The sequence shown here is derived from an EMBL/GenBank/DDBJ whole genome shotgun (WGS) entry which is preliminary data.</text>
</comment>
<comment type="similarity">
    <text evidence="2 9">Belongs to the RecN family.</text>
</comment>
<keyword evidence="4" id="KW-0547">Nucleotide-binding</keyword>
<evidence type="ECO:0000256" key="7">
    <source>
        <dbReference type="ARBA" id="ARBA00023204"/>
    </source>
</evidence>
<dbReference type="EMBL" id="JABAIM010000002">
    <property type="protein sequence ID" value="NLR75447.1"/>
    <property type="molecule type" value="Genomic_DNA"/>
</dbReference>
<evidence type="ECO:0000256" key="6">
    <source>
        <dbReference type="ARBA" id="ARBA00022840"/>
    </source>
</evidence>
<comment type="function">
    <text evidence="1 9">May be involved in recombinational repair of damaged DNA.</text>
</comment>
<keyword evidence="13" id="KW-1185">Reference proteome</keyword>
<evidence type="ECO:0000259" key="11">
    <source>
        <dbReference type="Pfam" id="PF02463"/>
    </source>
</evidence>
<dbReference type="AlphaFoldDB" id="A0A847S8Z9"/>
<evidence type="ECO:0000256" key="5">
    <source>
        <dbReference type="ARBA" id="ARBA00022763"/>
    </source>
</evidence>
<keyword evidence="10" id="KW-0175">Coiled coil</keyword>
<evidence type="ECO:0000256" key="2">
    <source>
        <dbReference type="ARBA" id="ARBA00009441"/>
    </source>
</evidence>
<dbReference type="Pfam" id="PF02463">
    <property type="entry name" value="SMC_N"/>
    <property type="match status" value="1"/>
</dbReference>
<dbReference type="CDD" id="cd03241">
    <property type="entry name" value="ABC_RecN"/>
    <property type="match status" value="2"/>
</dbReference>
<dbReference type="FunFam" id="3.40.50.300:FF:000319">
    <property type="entry name" value="DNA repair protein RecN"/>
    <property type="match status" value="1"/>
</dbReference>
<evidence type="ECO:0000256" key="1">
    <source>
        <dbReference type="ARBA" id="ARBA00003618"/>
    </source>
</evidence>
<dbReference type="GO" id="GO:0043590">
    <property type="term" value="C:bacterial nucleoid"/>
    <property type="evidence" value="ECO:0007669"/>
    <property type="project" value="TreeGrafter"/>
</dbReference>
<organism evidence="12 13">
    <name type="scientific">Leeia aquatica</name>
    <dbReference type="NCBI Taxonomy" id="2725557"/>
    <lineage>
        <taxon>Bacteria</taxon>
        <taxon>Pseudomonadati</taxon>
        <taxon>Pseudomonadota</taxon>
        <taxon>Betaproteobacteria</taxon>
        <taxon>Neisseriales</taxon>
        <taxon>Leeiaceae</taxon>
        <taxon>Leeia</taxon>
    </lineage>
</organism>
<evidence type="ECO:0000256" key="8">
    <source>
        <dbReference type="ARBA" id="ARBA00033408"/>
    </source>
</evidence>
<feature type="domain" description="RecF/RecN/SMC N-terminal" evidence="11">
    <location>
        <begin position="3"/>
        <end position="503"/>
    </location>
</feature>
<evidence type="ECO:0000256" key="4">
    <source>
        <dbReference type="ARBA" id="ARBA00022741"/>
    </source>
</evidence>
<evidence type="ECO:0000313" key="12">
    <source>
        <dbReference type="EMBL" id="NLR75447.1"/>
    </source>
</evidence>
<dbReference type="GO" id="GO:0006310">
    <property type="term" value="P:DNA recombination"/>
    <property type="evidence" value="ECO:0007669"/>
    <property type="project" value="InterPro"/>
</dbReference>
<accession>A0A847S8Z9</accession>
<feature type="coiled-coil region" evidence="10">
    <location>
        <begin position="343"/>
        <end position="374"/>
    </location>
</feature>
<evidence type="ECO:0000256" key="10">
    <source>
        <dbReference type="SAM" id="Coils"/>
    </source>
</evidence>
<keyword evidence="7 9" id="KW-0234">DNA repair</keyword>
<protein>
    <recommendedName>
        <fullName evidence="3 9">DNA repair protein RecN</fullName>
    </recommendedName>
    <alternativeName>
        <fullName evidence="8 9">Recombination protein N</fullName>
    </alternativeName>
</protein>
<dbReference type="InterPro" id="IPR027417">
    <property type="entry name" value="P-loop_NTPase"/>
</dbReference>
<evidence type="ECO:0000313" key="13">
    <source>
        <dbReference type="Proteomes" id="UP000587991"/>
    </source>
</evidence>
<dbReference type="RefSeq" id="WP_168877117.1">
    <property type="nucleotide sequence ID" value="NZ_JABAIM010000002.1"/>
</dbReference>
<dbReference type="PANTHER" id="PTHR11059">
    <property type="entry name" value="DNA REPAIR PROTEIN RECN"/>
    <property type="match status" value="1"/>
</dbReference>
<dbReference type="PANTHER" id="PTHR11059:SF0">
    <property type="entry name" value="DNA REPAIR PROTEIN RECN"/>
    <property type="match status" value="1"/>
</dbReference>
<dbReference type="GO" id="GO:0009432">
    <property type="term" value="P:SOS response"/>
    <property type="evidence" value="ECO:0007669"/>
    <property type="project" value="TreeGrafter"/>
</dbReference>
<gene>
    <name evidence="12" type="primary">recN</name>
    <name evidence="12" type="ORF">HF682_09785</name>
</gene>
<reference evidence="12 13" key="1">
    <citation type="submission" date="2020-04" db="EMBL/GenBank/DDBJ databases">
        <title>Draft genome of Leeia sp. IMCC25680.</title>
        <authorList>
            <person name="Song J."/>
            <person name="Cho J.-C."/>
        </authorList>
    </citation>
    <scope>NUCLEOTIDE SEQUENCE [LARGE SCALE GENOMIC DNA]</scope>
    <source>
        <strain evidence="12 13">IMCC25680</strain>
    </source>
</reference>
<dbReference type="NCBIfam" id="NF008121">
    <property type="entry name" value="PRK10869.1"/>
    <property type="match status" value="1"/>
</dbReference>
<name>A0A847S8Z9_9NEIS</name>
<dbReference type="PIRSF" id="PIRSF003128">
    <property type="entry name" value="RecN"/>
    <property type="match status" value="1"/>
</dbReference>